<keyword evidence="1" id="KW-1133">Transmembrane helix</keyword>
<protein>
    <submittedName>
        <fullName evidence="2">Uncharacterized protein</fullName>
    </submittedName>
</protein>
<name>A0ABW4CEN9_9LACO</name>
<sequence>MIKITDVMALIMALFVNVALIASNKPIVFPPFMN</sequence>
<evidence type="ECO:0000256" key="1">
    <source>
        <dbReference type="SAM" id="Phobius"/>
    </source>
</evidence>
<keyword evidence="3" id="KW-1185">Reference proteome</keyword>
<dbReference type="Proteomes" id="UP001597196">
    <property type="component" value="Unassembled WGS sequence"/>
</dbReference>
<organism evidence="2 3">
    <name type="scientific">Lacticaseibacillus mingshuiensis</name>
    <dbReference type="NCBI Taxonomy" id="2799574"/>
    <lineage>
        <taxon>Bacteria</taxon>
        <taxon>Bacillati</taxon>
        <taxon>Bacillota</taxon>
        <taxon>Bacilli</taxon>
        <taxon>Lactobacillales</taxon>
        <taxon>Lactobacillaceae</taxon>
        <taxon>Lacticaseibacillus</taxon>
    </lineage>
</organism>
<evidence type="ECO:0000313" key="3">
    <source>
        <dbReference type="Proteomes" id="UP001597196"/>
    </source>
</evidence>
<proteinExistence type="predicted"/>
<comment type="caution">
    <text evidence="2">The sequence shown here is derived from an EMBL/GenBank/DDBJ whole genome shotgun (WGS) entry which is preliminary data.</text>
</comment>
<dbReference type="RefSeq" id="WP_373300887.1">
    <property type="nucleotide sequence ID" value="NZ_BOLQ01000003.1"/>
</dbReference>
<keyword evidence="1" id="KW-0812">Transmembrane</keyword>
<reference evidence="3" key="1">
    <citation type="journal article" date="2019" name="Int. J. Syst. Evol. Microbiol.">
        <title>The Global Catalogue of Microorganisms (GCM) 10K type strain sequencing project: providing services to taxonomists for standard genome sequencing and annotation.</title>
        <authorList>
            <consortium name="The Broad Institute Genomics Platform"/>
            <consortium name="The Broad Institute Genome Sequencing Center for Infectious Disease"/>
            <person name="Wu L."/>
            <person name="Ma J."/>
        </authorList>
    </citation>
    <scope>NUCLEOTIDE SEQUENCE [LARGE SCALE GENOMIC DNA]</scope>
    <source>
        <strain evidence="3">CCM 8980</strain>
    </source>
</reference>
<keyword evidence="1" id="KW-0472">Membrane</keyword>
<gene>
    <name evidence="2" type="ORF">ACFQ4P_03240</name>
</gene>
<feature type="transmembrane region" description="Helical" evidence="1">
    <location>
        <begin position="7"/>
        <end position="28"/>
    </location>
</feature>
<accession>A0ABW4CEN9</accession>
<dbReference type="EMBL" id="JBHTOC010000004">
    <property type="protein sequence ID" value="MFD1429265.1"/>
    <property type="molecule type" value="Genomic_DNA"/>
</dbReference>
<evidence type="ECO:0000313" key="2">
    <source>
        <dbReference type="EMBL" id="MFD1429265.1"/>
    </source>
</evidence>